<reference evidence="2 3" key="2">
    <citation type="journal article" date="2013" name="IMA Fungus">
        <title>IMA Genome-F 1: Ceratocystis fimbriata: Draft nuclear genome sequence for the plant pathogen, Ceratocystis fimbriata.</title>
        <authorList>
            <person name="Wilken P.M."/>
            <person name="Steenkamp E.T."/>
            <person name="Wingfield M.J."/>
            <person name="de Beer Z.W."/>
            <person name="Wingfield B.D."/>
        </authorList>
    </citation>
    <scope>NUCLEOTIDE SEQUENCE [LARGE SCALE GENOMIC DNA]</scope>
    <source>
        <strain evidence="2 3">CBS 114723</strain>
    </source>
</reference>
<evidence type="ECO:0000256" key="1">
    <source>
        <dbReference type="SAM" id="Coils"/>
    </source>
</evidence>
<keyword evidence="1" id="KW-0175">Coiled coil</keyword>
<dbReference type="Proteomes" id="UP000222788">
    <property type="component" value="Unassembled WGS sequence"/>
</dbReference>
<sequence length="262" mass="29321">MDNLDFSDIEAVKAAFAAIQREKDAEKAQSAEKDKLIADKDKLIAAERLRAEEEKAQSADKDKLIAAEKARADAEKARADAEKARADAEEALNVSTSLHAYLYNLYAHCFQTITVLPPKDENATAPSTTSVSRRNCPRKLLHWRDFPVLHEQKFANLTNAFGDKLLLPCISALREDQKTVAEWTHGSEGDSSNFCSAVIEQPTTKIADSWLKIEPKGIEKIKFCTNMRHIKGLIDQIEECHRQEATVEVSRDDDDYNSSSDV</sequence>
<comment type="caution">
    <text evidence="2">The sequence shown here is derived from an EMBL/GenBank/DDBJ whole genome shotgun (WGS) entry which is preliminary data.</text>
</comment>
<dbReference type="OrthoDB" id="2156052at2759"/>
<proteinExistence type="predicted"/>
<dbReference type="AlphaFoldDB" id="A0A2C5X7X3"/>
<organism evidence="2 3">
    <name type="scientific">Ceratocystis fimbriata CBS 114723</name>
    <dbReference type="NCBI Taxonomy" id="1035309"/>
    <lineage>
        <taxon>Eukaryota</taxon>
        <taxon>Fungi</taxon>
        <taxon>Dikarya</taxon>
        <taxon>Ascomycota</taxon>
        <taxon>Pezizomycotina</taxon>
        <taxon>Sordariomycetes</taxon>
        <taxon>Hypocreomycetidae</taxon>
        <taxon>Microascales</taxon>
        <taxon>Ceratocystidaceae</taxon>
        <taxon>Ceratocystis</taxon>
    </lineage>
</organism>
<gene>
    <name evidence="2" type="ORF">CFIMG_002154RA</name>
</gene>
<protein>
    <submittedName>
        <fullName evidence="2">Uncharacterized protein</fullName>
    </submittedName>
</protein>
<feature type="coiled-coil region" evidence="1">
    <location>
        <begin position="64"/>
        <end position="94"/>
    </location>
</feature>
<accession>A0A2C5X7X3</accession>
<keyword evidence="3" id="KW-1185">Reference proteome</keyword>
<feature type="non-terminal residue" evidence="2">
    <location>
        <position position="262"/>
    </location>
</feature>
<evidence type="ECO:0000313" key="2">
    <source>
        <dbReference type="EMBL" id="PHH54185.1"/>
    </source>
</evidence>
<evidence type="ECO:0000313" key="3">
    <source>
        <dbReference type="Proteomes" id="UP000222788"/>
    </source>
</evidence>
<name>A0A2C5X7X3_9PEZI</name>
<reference evidence="2 3" key="1">
    <citation type="journal article" date="2013" name="Fungal Biol.">
        <title>Analysis of microsatellite markers in the genome of the plant pathogen Ceratocystis fimbriata.</title>
        <authorList>
            <person name="Simpson M.C."/>
            <person name="Wilken P.M."/>
            <person name="Coetzee M.P."/>
            <person name="Wingfield M.J."/>
            <person name="Wingfield B.D."/>
        </authorList>
    </citation>
    <scope>NUCLEOTIDE SEQUENCE [LARGE SCALE GENOMIC DNA]</scope>
    <source>
        <strain evidence="2 3">CBS 114723</strain>
    </source>
</reference>
<dbReference type="EMBL" id="APWK03000031">
    <property type="protein sequence ID" value="PHH54185.1"/>
    <property type="molecule type" value="Genomic_DNA"/>
</dbReference>